<name>A0A0S4KJ86_BODSA</name>
<dbReference type="SUPFAM" id="SSF53067">
    <property type="entry name" value="Actin-like ATPase domain"/>
    <property type="match status" value="2"/>
</dbReference>
<sequence length="296" mass="32686">MLHVVDWNGVSRILANMNSSLGVNCKDHPVLMTEAALTSRPQRYKLAQLLFEESQHPAVLFANQGLLSLYASGTTTGVVVDIGDGVTQTCPTFEGYTIRDAVRRIDFGGRDVTEYLRSLLRQYGMFFDTSAEVDIVRLIKEQRCQVASSAKEVSAKVIKHKLPDGSEISLGNELSQATEVLFNPALTGREHGGVSAIAAESIRLTDIDLRREIFQNVVLAGGSTLATNFPSRFLQELTKTTPKDCKVRIVAPAERLNTCWIGGSFLSQLSTFKQMLVKKSEYQEEGENVVHARLFC</sequence>
<organism evidence="2 3">
    <name type="scientific">Bodo saltans</name>
    <name type="common">Flagellated protozoan</name>
    <dbReference type="NCBI Taxonomy" id="75058"/>
    <lineage>
        <taxon>Eukaryota</taxon>
        <taxon>Discoba</taxon>
        <taxon>Euglenozoa</taxon>
        <taxon>Kinetoplastea</taxon>
        <taxon>Metakinetoplastina</taxon>
        <taxon>Eubodonida</taxon>
        <taxon>Bodonidae</taxon>
        <taxon>Bodo</taxon>
    </lineage>
</organism>
<accession>A0A0S4KJ86</accession>
<comment type="similarity">
    <text evidence="1">Belongs to the actin family.</text>
</comment>
<dbReference type="PANTHER" id="PTHR11937">
    <property type="entry name" value="ACTIN"/>
    <property type="match status" value="1"/>
</dbReference>
<evidence type="ECO:0000313" key="3">
    <source>
        <dbReference type="Proteomes" id="UP000051952"/>
    </source>
</evidence>
<dbReference type="VEuPathDB" id="TriTrypDB:BSAL_07330"/>
<protein>
    <submittedName>
        <fullName evidence="2">Actin, putative</fullName>
    </submittedName>
</protein>
<dbReference type="Proteomes" id="UP000051952">
    <property type="component" value="Unassembled WGS sequence"/>
</dbReference>
<dbReference type="InterPro" id="IPR043129">
    <property type="entry name" value="ATPase_NBD"/>
</dbReference>
<reference evidence="3" key="1">
    <citation type="submission" date="2015-09" db="EMBL/GenBank/DDBJ databases">
        <authorList>
            <consortium name="Pathogen Informatics"/>
        </authorList>
    </citation>
    <scope>NUCLEOTIDE SEQUENCE [LARGE SCALE GENOMIC DNA]</scope>
    <source>
        <strain evidence="3">Lake Konstanz</strain>
    </source>
</reference>
<gene>
    <name evidence="2" type="ORF">BSAL_07330</name>
</gene>
<dbReference type="Gene3D" id="3.90.640.10">
    <property type="entry name" value="Actin, Chain A, domain 4"/>
    <property type="match status" value="1"/>
</dbReference>
<dbReference type="AlphaFoldDB" id="A0A0S4KJ86"/>
<evidence type="ECO:0000256" key="1">
    <source>
        <dbReference type="RuleBase" id="RU000487"/>
    </source>
</evidence>
<dbReference type="Pfam" id="PF00022">
    <property type="entry name" value="Actin"/>
    <property type="match status" value="1"/>
</dbReference>
<dbReference type="InterPro" id="IPR004000">
    <property type="entry name" value="Actin"/>
</dbReference>
<dbReference type="OrthoDB" id="5132116at2759"/>
<evidence type="ECO:0000313" key="2">
    <source>
        <dbReference type="EMBL" id="CUI14517.1"/>
    </source>
</evidence>
<keyword evidence="3" id="KW-1185">Reference proteome</keyword>
<dbReference type="OMA" id="ERITLCW"/>
<dbReference type="EMBL" id="CYKH01001404">
    <property type="protein sequence ID" value="CUI14517.1"/>
    <property type="molecule type" value="Genomic_DNA"/>
</dbReference>
<dbReference type="Gene3D" id="3.30.420.40">
    <property type="match status" value="2"/>
</dbReference>
<dbReference type="PRINTS" id="PR00190">
    <property type="entry name" value="ACTIN"/>
</dbReference>
<dbReference type="SMART" id="SM00268">
    <property type="entry name" value="ACTIN"/>
    <property type="match status" value="1"/>
</dbReference>
<proteinExistence type="inferred from homology"/>